<protein>
    <submittedName>
        <fullName evidence="6">Helix-turn-helix domain-containing protein</fullName>
    </submittedName>
</protein>
<keyword evidence="1" id="KW-0805">Transcription regulation</keyword>
<keyword evidence="2" id="KW-0238">DNA-binding</keyword>
<dbReference type="PROSITE" id="PS01124">
    <property type="entry name" value="HTH_ARAC_FAMILY_2"/>
    <property type="match status" value="1"/>
</dbReference>
<dbReference type="InterPro" id="IPR046532">
    <property type="entry name" value="DUF6597"/>
</dbReference>
<dbReference type="Gene3D" id="1.10.10.60">
    <property type="entry name" value="Homeodomain-like"/>
    <property type="match status" value="1"/>
</dbReference>
<dbReference type="Pfam" id="PF12833">
    <property type="entry name" value="HTH_18"/>
    <property type="match status" value="1"/>
</dbReference>
<dbReference type="InterPro" id="IPR050204">
    <property type="entry name" value="AraC_XylS_family_regulators"/>
</dbReference>
<dbReference type="InterPro" id="IPR018060">
    <property type="entry name" value="HTH_AraC"/>
</dbReference>
<evidence type="ECO:0000256" key="2">
    <source>
        <dbReference type="ARBA" id="ARBA00023125"/>
    </source>
</evidence>
<dbReference type="Proteomes" id="UP001165368">
    <property type="component" value="Unassembled WGS sequence"/>
</dbReference>
<dbReference type="InterPro" id="IPR009057">
    <property type="entry name" value="Homeodomain-like_sf"/>
</dbReference>
<sequence length="291" mass="30695">MRSTPTTKGHLTPGPSAAVTRLPVPGDLAHLVRQVWIPEWDLPAGEQVEQLVLGYPASNVVVEPHGTGLYGPTSRASVKVLAGRGWAVGALLRPAGSLLFSARPADLLDRTAPVDAPGLHRAVGQAMAAAGTPGPGGHRARAAELLLGYLRTLAAGPSGEDIARGGALANRMVDLIDDGDVRSVAGLAARLNLSQRSLQRLASRYVGMSAVLMLRRRRLQDAAERVRTDPGTDLRELAAELGFSDQAHLTREFRLVLGFTPRQYPAPGPSTSPTRRPGVRSGRRTGPPPAS</sequence>
<dbReference type="SUPFAM" id="SSF46689">
    <property type="entry name" value="Homeodomain-like"/>
    <property type="match status" value="1"/>
</dbReference>
<dbReference type="Pfam" id="PF20240">
    <property type="entry name" value="DUF6597"/>
    <property type="match status" value="1"/>
</dbReference>
<dbReference type="PANTHER" id="PTHR46796">
    <property type="entry name" value="HTH-TYPE TRANSCRIPTIONAL ACTIVATOR RHAS-RELATED"/>
    <property type="match status" value="1"/>
</dbReference>
<proteinExistence type="predicted"/>
<dbReference type="InterPro" id="IPR018062">
    <property type="entry name" value="HTH_AraC-typ_CS"/>
</dbReference>
<evidence type="ECO:0000256" key="3">
    <source>
        <dbReference type="ARBA" id="ARBA00023163"/>
    </source>
</evidence>
<comment type="caution">
    <text evidence="6">The sequence shown here is derived from an EMBL/GenBank/DDBJ whole genome shotgun (WGS) entry which is preliminary data.</text>
</comment>
<accession>A0ABS9L8A6</accession>
<keyword evidence="3" id="KW-0804">Transcription</keyword>
<evidence type="ECO:0000313" key="7">
    <source>
        <dbReference type="Proteomes" id="UP001165368"/>
    </source>
</evidence>
<dbReference type="PROSITE" id="PS00041">
    <property type="entry name" value="HTH_ARAC_FAMILY_1"/>
    <property type="match status" value="1"/>
</dbReference>
<evidence type="ECO:0000259" key="5">
    <source>
        <dbReference type="PROSITE" id="PS01124"/>
    </source>
</evidence>
<evidence type="ECO:0000313" key="6">
    <source>
        <dbReference type="EMBL" id="MCG2622907.1"/>
    </source>
</evidence>
<dbReference type="EMBL" id="JAKLTQ010000009">
    <property type="protein sequence ID" value="MCG2622907.1"/>
    <property type="molecule type" value="Genomic_DNA"/>
</dbReference>
<keyword evidence="7" id="KW-1185">Reference proteome</keyword>
<reference evidence="6" key="1">
    <citation type="submission" date="2022-01" db="EMBL/GenBank/DDBJ databases">
        <authorList>
            <person name="Jo J.-H."/>
            <person name="Im W.-T."/>
        </authorList>
    </citation>
    <scope>NUCLEOTIDE SEQUENCE</scope>
    <source>
        <strain evidence="6">I2-34</strain>
    </source>
</reference>
<evidence type="ECO:0000256" key="1">
    <source>
        <dbReference type="ARBA" id="ARBA00023015"/>
    </source>
</evidence>
<feature type="domain" description="HTH araC/xylS-type" evidence="5">
    <location>
        <begin position="166"/>
        <end position="267"/>
    </location>
</feature>
<feature type="region of interest" description="Disordered" evidence="4">
    <location>
        <begin position="260"/>
        <end position="291"/>
    </location>
</feature>
<dbReference type="RefSeq" id="WP_237821680.1">
    <property type="nucleotide sequence ID" value="NZ_JAKLTQ010000009.1"/>
</dbReference>
<dbReference type="SMART" id="SM00342">
    <property type="entry name" value="HTH_ARAC"/>
    <property type="match status" value="1"/>
</dbReference>
<evidence type="ECO:0000256" key="4">
    <source>
        <dbReference type="SAM" id="MobiDB-lite"/>
    </source>
</evidence>
<gene>
    <name evidence="6" type="ORF">LVY72_13465</name>
</gene>
<organism evidence="6 7">
    <name type="scientific">Arthrobacter hankyongi</name>
    <dbReference type="NCBI Taxonomy" id="2904801"/>
    <lineage>
        <taxon>Bacteria</taxon>
        <taxon>Bacillati</taxon>
        <taxon>Actinomycetota</taxon>
        <taxon>Actinomycetes</taxon>
        <taxon>Micrococcales</taxon>
        <taxon>Micrococcaceae</taxon>
        <taxon>Arthrobacter</taxon>
    </lineage>
</organism>
<name>A0ABS9L8A6_9MICC</name>